<proteinExistence type="predicted"/>
<feature type="transmembrane region" description="Helical" evidence="1">
    <location>
        <begin position="6"/>
        <end position="24"/>
    </location>
</feature>
<accession>A0A412AVV6</accession>
<gene>
    <name evidence="2" type="ORF">DWY99_10315</name>
</gene>
<reference evidence="2 3" key="1">
    <citation type="submission" date="2018-08" db="EMBL/GenBank/DDBJ databases">
        <title>A genome reference for cultivated species of the human gut microbiota.</title>
        <authorList>
            <person name="Zou Y."/>
            <person name="Xue W."/>
            <person name="Luo G."/>
        </authorList>
    </citation>
    <scope>NUCLEOTIDE SEQUENCE [LARGE SCALE GENOMIC DNA]</scope>
    <source>
        <strain evidence="2 3">AF28-26</strain>
    </source>
</reference>
<feature type="transmembrane region" description="Helical" evidence="1">
    <location>
        <begin position="31"/>
        <end position="54"/>
    </location>
</feature>
<dbReference type="AlphaFoldDB" id="A0A412AVV6"/>
<name>A0A412AVV6_9FIRM</name>
<keyword evidence="1" id="KW-1133">Transmembrane helix</keyword>
<evidence type="ECO:0000313" key="3">
    <source>
        <dbReference type="Proteomes" id="UP000284751"/>
    </source>
</evidence>
<comment type="caution">
    <text evidence="2">The sequence shown here is derived from an EMBL/GenBank/DDBJ whole genome shotgun (WGS) entry which is preliminary data.</text>
</comment>
<evidence type="ECO:0000256" key="1">
    <source>
        <dbReference type="SAM" id="Phobius"/>
    </source>
</evidence>
<dbReference type="EMBL" id="QRTC01000044">
    <property type="protein sequence ID" value="RGQ37764.1"/>
    <property type="molecule type" value="Genomic_DNA"/>
</dbReference>
<organism evidence="2 3">
    <name type="scientific">[Clostridium] leptum</name>
    <dbReference type="NCBI Taxonomy" id="1535"/>
    <lineage>
        <taxon>Bacteria</taxon>
        <taxon>Bacillati</taxon>
        <taxon>Bacillota</taxon>
        <taxon>Clostridia</taxon>
        <taxon>Eubacteriales</taxon>
        <taxon>Oscillospiraceae</taxon>
        <taxon>Oscillospiraceae incertae sedis</taxon>
    </lineage>
</organism>
<protein>
    <submittedName>
        <fullName evidence="2">Uncharacterized protein</fullName>
    </submittedName>
</protein>
<keyword evidence="1" id="KW-0812">Transmembrane</keyword>
<evidence type="ECO:0000313" key="2">
    <source>
        <dbReference type="EMBL" id="RGQ37764.1"/>
    </source>
</evidence>
<dbReference type="Proteomes" id="UP000284751">
    <property type="component" value="Unassembled WGS sequence"/>
</dbReference>
<keyword evidence="1" id="KW-0472">Membrane</keyword>
<sequence>MLVNPILLIFGLFLLGVVICLYIVRRPTRPCLSGVCLILLALFLGCTAVVNASLPPISQFDWANEVMRKLTPFVVFRKQPTQEECEASFRVYQSIDIGLVIATLVSIGYDIWNSLLRSSRPEEEP</sequence>